<organism evidence="2 3">
    <name type="scientific">Zemynaea arenosa</name>
    <dbReference type="NCBI Taxonomy" id="2561931"/>
    <lineage>
        <taxon>Bacteria</taxon>
        <taxon>Pseudomonadati</taxon>
        <taxon>Pseudomonadota</taxon>
        <taxon>Betaproteobacteria</taxon>
        <taxon>Burkholderiales</taxon>
        <taxon>Oxalobacteraceae</taxon>
        <taxon>Telluria group</taxon>
        <taxon>Zemynaea</taxon>
    </lineage>
</organism>
<keyword evidence="1" id="KW-0732">Signal</keyword>
<dbReference type="SUPFAM" id="SSF56935">
    <property type="entry name" value="Porins"/>
    <property type="match status" value="1"/>
</dbReference>
<accession>A0A4Y9SYI0</accession>
<evidence type="ECO:0000313" key="3">
    <source>
        <dbReference type="Proteomes" id="UP000298438"/>
    </source>
</evidence>
<dbReference type="NCBIfam" id="TIGR03016">
    <property type="entry name" value="pepcterm_hypo_1"/>
    <property type="match status" value="1"/>
</dbReference>
<sequence length="523" mass="56789">MTTTMADSRGPASARLQRAPIALAVLALCALAPAARAEVKVLPSVEVRETWTDNVSLQNDDARRSAWVTEIAPSIGLYSNSRRLKMRAEYAYRYFKSSDEHDGVQNHSNQLNADLHSILVDDLLFFDAGGTIGQQAVSPFGQQINDNPYASANRTEIRTWRLSPYVVHRFGAFATGQLRYVHDHVGGGRQVGFGQSGGDTASFSLASGPSFTRFGWSAQGSRQVIDDDKAGKSSSTTESVNLSWSASRTFSLTGSGGYDKYSFAGPGGDTTGAFWSTGFSWVPSTRTAVKASFGHRFFGKTYELSALHRSRQTSWNIGYSEEVTTMRSQMTLPAAFDTAALLDNLFRSQIPDAAQRAAAVQAYIKATGLPPSLTDSISYLSNRYILQKEFQASAAWRAARSSVVVTAVDTRRHALSAIESDSALLGSVRDNTNDDTRMQGLTGMWNWQLNARSAVNLGLTASRTKSLTVERDDKNRAVRLGMSSQFKPKLRGSVEVRHVIGTLGGGARDYTENAVAAALSLQL</sequence>
<evidence type="ECO:0000313" key="2">
    <source>
        <dbReference type="EMBL" id="TFW29683.1"/>
    </source>
</evidence>
<dbReference type="InterPro" id="IPR017467">
    <property type="entry name" value="CHP03016_PEP-CTERM"/>
</dbReference>
<feature type="chain" id="PRO_5021207008" evidence="1">
    <location>
        <begin position="38"/>
        <end position="523"/>
    </location>
</feature>
<evidence type="ECO:0000256" key="1">
    <source>
        <dbReference type="SAM" id="SignalP"/>
    </source>
</evidence>
<proteinExistence type="predicted"/>
<gene>
    <name evidence="2" type="ORF">E4L96_01345</name>
</gene>
<keyword evidence="3" id="KW-1185">Reference proteome</keyword>
<protein>
    <submittedName>
        <fullName evidence="2">TIGR03016 family PEP-CTERM system-associated outer membrane protein</fullName>
    </submittedName>
</protein>
<dbReference type="AlphaFoldDB" id="A0A4Y9SYI0"/>
<dbReference type="EMBL" id="SPVF01000015">
    <property type="protein sequence ID" value="TFW29683.1"/>
    <property type="molecule type" value="Genomic_DNA"/>
</dbReference>
<dbReference type="Proteomes" id="UP000298438">
    <property type="component" value="Unassembled WGS sequence"/>
</dbReference>
<feature type="signal peptide" evidence="1">
    <location>
        <begin position="1"/>
        <end position="37"/>
    </location>
</feature>
<comment type="caution">
    <text evidence="2">The sequence shown here is derived from an EMBL/GenBank/DDBJ whole genome shotgun (WGS) entry which is preliminary data.</text>
</comment>
<reference evidence="2 3" key="1">
    <citation type="submission" date="2019-03" db="EMBL/GenBank/DDBJ databases">
        <title>Draft Genome Sequence of Massilia arenosa sp. nov., a Novel Massilia Species Isolated from a Sandy-loam Maize Soil.</title>
        <authorList>
            <person name="Raths R."/>
            <person name="Peta V."/>
            <person name="Bucking H."/>
        </authorList>
    </citation>
    <scope>NUCLEOTIDE SEQUENCE [LARGE SCALE GENOMIC DNA]</scope>
    <source>
        <strain evidence="2 3">MC02</strain>
    </source>
</reference>
<dbReference type="OrthoDB" id="8522878at2"/>
<name>A0A4Y9SYI0_9BURK</name>